<keyword evidence="2" id="KW-1185">Reference proteome</keyword>
<protein>
    <submittedName>
        <fullName evidence="1">Uncharacterized protein</fullName>
    </submittedName>
</protein>
<name>A0A843S735_9BURK</name>
<dbReference type="EMBL" id="WHUF01000001">
    <property type="protein sequence ID" value="MQA18020.1"/>
    <property type="molecule type" value="Genomic_DNA"/>
</dbReference>
<proteinExistence type="predicted"/>
<dbReference type="RefSeq" id="WP_152800739.1">
    <property type="nucleotide sequence ID" value="NZ_WHUF01000001.1"/>
</dbReference>
<evidence type="ECO:0000313" key="1">
    <source>
        <dbReference type="EMBL" id="MQA18020.1"/>
    </source>
</evidence>
<sequence length="122" mass="13689">MSYYTKLEVSIFGDNSGDEGFCSKVVEFAKNAKIVDAGGWASNSGWATEGGYLEIEQNELKQAMSGEFTEMHGYIDKFLALFLVLSAEFSDTVFGVRGFGEEFDDVWIFYFKDGKSFDSYPE</sequence>
<evidence type="ECO:0000313" key="2">
    <source>
        <dbReference type="Proteomes" id="UP000444318"/>
    </source>
</evidence>
<reference evidence="1 2" key="1">
    <citation type="submission" date="2019-10" db="EMBL/GenBank/DDBJ databases">
        <title>Two novel species isolated from a subtropical stream in China.</title>
        <authorList>
            <person name="Lu H."/>
        </authorList>
    </citation>
    <scope>NUCLEOTIDE SEQUENCE [LARGE SCALE GENOMIC DNA]</scope>
    <source>
        <strain evidence="1 2">FT103W</strain>
    </source>
</reference>
<comment type="caution">
    <text evidence="1">The sequence shown here is derived from an EMBL/GenBank/DDBJ whole genome shotgun (WGS) entry which is preliminary data.</text>
</comment>
<organism evidence="1 2">
    <name type="scientific">Rugamonas rivuli</name>
    <dbReference type="NCBI Taxonomy" id="2743358"/>
    <lineage>
        <taxon>Bacteria</taxon>
        <taxon>Pseudomonadati</taxon>
        <taxon>Pseudomonadota</taxon>
        <taxon>Betaproteobacteria</taxon>
        <taxon>Burkholderiales</taxon>
        <taxon>Oxalobacteraceae</taxon>
        <taxon>Telluria group</taxon>
        <taxon>Rugamonas</taxon>
    </lineage>
</organism>
<dbReference type="Proteomes" id="UP000444318">
    <property type="component" value="Unassembled WGS sequence"/>
</dbReference>
<dbReference type="AlphaFoldDB" id="A0A843S735"/>
<accession>A0A843S735</accession>
<gene>
    <name evidence="1" type="ORF">GEV01_00685</name>
</gene>